<comment type="caution">
    <text evidence="1">The sequence shown here is derived from an EMBL/GenBank/DDBJ whole genome shotgun (WGS) entry which is preliminary data.</text>
</comment>
<reference evidence="1 2" key="1">
    <citation type="submission" date="2024-10" db="EMBL/GenBank/DDBJ databases">
        <title>The Natural Products Discovery Center: Release of the First 8490 Sequenced Strains for Exploring Actinobacteria Biosynthetic Diversity.</title>
        <authorList>
            <person name="Kalkreuter E."/>
            <person name="Kautsar S.A."/>
            <person name="Yang D."/>
            <person name="Bader C.D."/>
            <person name="Teijaro C.N."/>
            <person name="Fluegel L."/>
            <person name="Davis C.M."/>
            <person name="Simpson J.R."/>
            <person name="Lauterbach L."/>
            <person name="Steele A.D."/>
            <person name="Gui C."/>
            <person name="Meng S."/>
            <person name="Li G."/>
            <person name="Viehrig K."/>
            <person name="Ye F."/>
            <person name="Su P."/>
            <person name="Kiefer A.F."/>
            <person name="Nichols A."/>
            <person name="Cepeda A.J."/>
            <person name="Yan W."/>
            <person name="Fan B."/>
            <person name="Jiang Y."/>
            <person name="Adhikari A."/>
            <person name="Zheng C.-J."/>
            <person name="Schuster L."/>
            <person name="Cowan T.M."/>
            <person name="Smanski M.J."/>
            <person name="Chevrette M.G."/>
            <person name="De Carvalho L.P.S."/>
            <person name="Shen B."/>
        </authorList>
    </citation>
    <scope>NUCLEOTIDE SEQUENCE [LARGE SCALE GENOMIC DNA]</scope>
    <source>
        <strain evidence="1 2">NPDC000087</strain>
    </source>
</reference>
<dbReference type="RefSeq" id="WP_020514363.1">
    <property type="nucleotide sequence ID" value="NZ_JBIAZU010000010.1"/>
</dbReference>
<evidence type="ECO:0000313" key="2">
    <source>
        <dbReference type="Proteomes" id="UP001602245"/>
    </source>
</evidence>
<organism evidence="1 2">
    <name type="scientific">Paractinoplanes globisporus</name>
    <dbReference type="NCBI Taxonomy" id="113565"/>
    <lineage>
        <taxon>Bacteria</taxon>
        <taxon>Bacillati</taxon>
        <taxon>Actinomycetota</taxon>
        <taxon>Actinomycetes</taxon>
        <taxon>Micromonosporales</taxon>
        <taxon>Micromonosporaceae</taxon>
        <taxon>Paractinoplanes</taxon>
    </lineage>
</organism>
<name>A0ABW6WXP7_9ACTN</name>
<proteinExistence type="predicted"/>
<keyword evidence="2" id="KW-1185">Reference proteome</keyword>
<protein>
    <recommendedName>
        <fullName evidence="3">TetR family transcriptional regulator</fullName>
    </recommendedName>
</protein>
<evidence type="ECO:0000313" key="1">
    <source>
        <dbReference type="EMBL" id="MFF5297062.1"/>
    </source>
</evidence>
<accession>A0ABW6WXP7</accession>
<dbReference type="EMBL" id="JBIAZU010000010">
    <property type="protein sequence ID" value="MFF5297062.1"/>
    <property type="molecule type" value="Genomic_DNA"/>
</dbReference>
<gene>
    <name evidence="1" type="ORF">ACFY35_47165</name>
</gene>
<sequence>MTMSEPVTPARLLGQELAEAAEKLLIEVRRERPDPADAVRLATVQALLALYWEVRHQSAGDAAPGLERISALLSGPPAS</sequence>
<dbReference type="Proteomes" id="UP001602245">
    <property type="component" value="Unassembled WGS sequence"/>
</dbReference>
<evidence type="ECO:0008006" key="3">
    <source>
        <dbReference type="Google" id="ProtNLM"/>
    </source>
</evidence>